<proteinExistence type="inferred from homology"/>
<dbReference type="PANTHER" id="PTHR30615:SF8">
    <property type="entry name" value="UPF0047 PROTEIN C4A8.02C"/>
    <property type="match status" value="1"/>
</dbReference>
<dbReference type="InterPro" id="IPR001602">
    <property type="entry name" value="UPF0047_YjbQ-like"/>
</dbReference>
<dbReference type="RefSeq" id="WP_214184979.1">
    <property type="nucleotide sequence ID" value="NZ_BSDS01000001.1"/>
</dbReference>
<keyword evidence="3" id="KW-1185">Reference proteome</keyword>
<accession>A0A9W6LCF1</accession>
<dbReference type="InterPro" id="IPR035917">
    <property type="entry name" value="YjbQ-like_sf"/>
</dbReference>
<dbReference type="Gene3D" id="2.60.120.460">
    <property type="entry name" value="YjbQ-like"/>
    <property type="match status" value="1"/>
</dbReference>
<dbReference type="Proteomes" id="UP001144352">
    <property type="component" value="Unassembled WGS sequence"/>
</dbReference>
<evidence type="ECO:0000313" key="3">
    <source>
        <dbReference type="Proteomes" id="UP001144352"/>
    </source>
</evidence>
<organism evidence="2 3">
    <name type="scientific">Geobacter hydrogenophilus</name>
    <dbReference type="NCBI Taxonomy" id="40983"/>
    <lineage>
        <taxon>Bacteria</taxon>
        <taxon>Pseudomonadati</taxon>
        <taxon>Thermodesulfobacteriota</taxon>
        <taxon>Desulfuromonadia</taxon>
        <taxon>Geobacterales</taxon>
        <taxon>Geobacteraceae</taxon>
        <taxon>Geobacter</taxon>
    </lineage>
</organism>
<sequence length="132" mass="14768">MVRYLEIRSKAKAEFIDITPLVREQVRGSGVTCGVCHIFVLHTTAGLTINEGADPAVQRDILTYLDRLVPRDPYFTHKEGNSDAHIKSTLTGTSLTVFFIEGKLLLGTWQSIYLCEFDGPRQRKVALKIVSC</sequence>
<dbReference type="EMBL" id="BSDS01000001">
    <property type="protein sequence ID" value="GLI38758.1"/>
    <property type="molecule type" value="Genomic_DNA"/>
</dbReference>
<dbReference type="SUPFAM" id="SSF111038">
    <property type="entry name" value="YjbQ-like"/>
    <property type="match status" value="1"/>
</dbReference>
<evidence type="ECO:0008006" key="4">
    <source>
        <dbReference type="Google" id="ProtNLM"/>
    </source>
</evidence>
<comment type="similarity">
    <text evidence="1">Belongs to the UPF0047 family.</text>
</comment>
<gene>
    <name evidence="2" type="ORF">GHYDROH2_22590</name>
</gene>
<evidence type="ECO:0000256" key="1">
    <source>
        <dbReference type="ARBA" id="ARBA00005534"/>
    </source>
</evidence>
<comment type="caution">
    <text evidence="2">The sequence shown here is derived from an EMBL/GenBank/DDBJ whole genome shotgun (WGS) entry which is preliminary data.</text>
</comment>
<reference evidence="2" key="1">
    <citation type="submission" date="2022-12" db="EMBL/GenBank/DDBJ databases">
        <title>Reference genome sequencing for broad-spectrum identification of bacterial and archaeal isolates by mass spectrometry.</title>
        <authorList>
            <person name="Sekiguchi Y."/>
            <person name="Tourlousse D.M."/>
        </authorList>
    </citation>
    <scope>NUCLEOTIDE SEQUENCE</scope>
    <source>
        <strain evidence="2">H2</strain>
    </source>
</reference>
<dbReference type="NCBIfam" id="TIGR00149">
    <property type="entry name" value="TIGR00149_YjbQ"/>
    <property type="match status" value="1"/>
</dbReference>
<dbReference type="AlphaFoldDB" id="A0A9W6LCF1"/>
<dbReference type="PANTHER" id="PTHR30615">
    <property type="entry name" value="UNCHARACTERIZED PROTEIN YJBQ-RELATED"/>
    <property type="match status" value="1"/>
</dbReference>
<dbReference type="Pfam" id="PF01894">
    <property type="entry name" value="YjbQ"/>
    <property type="match status" value="1"/>
</dbReference>
<evidence type="ECO:0000313" key="2">
    <source>
        <dbReference type="EMBL" id="GLI38758.1"/>
    </source>
</evidence>
<name>A0A9W6LCF1_9BACT</name>
<protein>
    <recommendedName>
        <fullName evidence="4">Secondary thiamine-phosphate synthase enzyme</fullName>
    </recommendedName>
</protein>
<dbReference type="PIRSF" id="PIRSF004681">
    <property type="entry name" value="UCP004681"/>
    <property type="match status" value="1"/>
</dbReference>